<dbReference type="GO" id="GO:0042742">
    <property type="term" value="P:defense response to bacterium"/>
    <property type="evidence" value="ECO:0007669"/>
    <property type="project" value="UniProtKB-KW"/>
</dbReference>
<keyword evidence="2 3" id="KW-0081">Bacteriolytic enzyme</keyword>
<dbReference type="InterPro" id="IPR051018">
    <property type="entry name" value="Bacteriophage_GH24"/>
</dbReference>
<reference evidence="4 5" key="1">
    <citation type="submission" date="2020-08" db="EMBL/GenBank/DDBJ databases">
        <title>Functional genomics of gut bacteria from endangered species of beetles.</title>
        <authorList>
            <person name="Carlos-Shanley C."/>
        </authorList>
    </citation>
    <scope>NUCLEOTIDE SEQUENCE [LARGE SCALE GENOMIC DNA]</scope>
    <source>
        <strain evidence="4 5">S00198</strain>
    </source>
</reference>
<evidence type="ECO:0000256" key="2">
    <source>
        <dbReference type="ARBA" id="ARBA00022638"/>
    </source>
</evidence>
<dbReference type="GO" id="GO:0016998">
    <property type="term" value="P:cell wall macromolecule catabolic process"/>
    <property type="evidence" value="ECO:0007669"/>
    <property type="project" value="InterPro"/>
</dbReference>
<evidence type="ECO:0000256" key="3">
    <source>
        <dbReference type="RuleBase" id="RU003788"/>
    </source>
</evidence>
<dbReference type="EMBL" id="JACHLK010000021">
    <property type="protein sequence ID" value="MBB6563663.1"/>
    <property type="molecule type" value="Genomic_DNA"/>
</dbReference>
<dbReference type="EC" id="3.2.1.17" evidence="3"/>
<dbReference type="InterPro" id="IPR023347">
    <property type="entry name" value="Lysozyme_dom_sf"/>
</dbReference>
<dbReference type="SUPFAM" id="SSF53955">
    <property type="entry name" value="Lysozyme-like"/>
    <property type="match status" value="1"/>
</dbReference>
<name>A0A7X0PKL0_9BURK</name>
<gene>
    <name evidence="4" type="ORF">HNP48_006387</name>
</gene>
<organism evidence="4 5">
    <name type="scientific">Acidovorax soli</name>
    <dbReference type="NCBI Taxonomy" id="592050"/>
    <lineage>
        <taxon>Bacteria</taxon>
        <taxon>Pseudomonadati</taxon>
        <taxon>Pseudomonadota</taxon>
        <taxon>Betaproteobacteria</taxon>
        <taxon>Burkholderiales</taxon>
        <taxon>Comamonadaceae</taxon>
        <taxon>Acidovorax</taxon>
    </lineage>
</organism>
<dbReference type="InterPro" id="IPR002196">
    <property type="entry name" value="Glyco_hydro_24"/>
</dbReference>
<accession>A0A7X0PKL0</accession>
<proteinExistence type="inferred from homology"/>
<dbReference type="GO" id="GO:0003796">
    <property type="term" value="F:lysozyme activity"/>
    <property type="evidence" value="ECO:0007669"/>
    <property type="project" value="UniProtKB-EC"/>
</dbReference>
<comment type="caution">
    <text evidence="4">The sequence shown here is derived from an EMBL/GenBank/DDBJ whole genome shotgun (WGS) entry which is preliminary data.</text>
</comment>
<keyword evidence="3" id="KW-0378">Hydrolase</keyword>
<dbReference type="Gene3D" id="1.10.530.40">
    <property type="match status" value="1"/>
</dbReference>
<evidence type="ECO:0000256" key="1">
    <source>
        <dbReference type="ARBA" id="ARBA00022529"/>
    </source>
</evidence>
<dbReference type="PANTHER" id="PTHR38107">
    <property type="match status" value="1"/>
</dbReference>
<comment type="catalytic activity">
    <reaction evidence="3">
        <text>Hydrolysis of (1-&gt;4)-beta-linkages between N-acetylmuramic acid and N-acetyl-D-glucosamine residues in a peptidoglycan and between N-acetyl-D-glucosamine residues in chitodextrins.</text>
        <dbReference type="EC" id="3.2.1.17"/>
    </reaction>
</comment>
<keyword evidence="5" id="KW-1185">Reference proteome</keyword>
<evidence type="ECO:0000313" key="4">
    <source>
        <dbReference type="EMBL" id="MBB6563663.1"/>
    </source>
</evidence>
<dbReference type="GO" id="GO:0009253">
    <property type="term" value="P:peptidoglycan catabolic process"/>
    <property type="evidence" value="ECO:0007669"/>
    <property type="project" value="InterPro"/>
</dbReference>
<keyword evidence="3" id="KW-0326">Glycosidase</keyword>
<comment type="similarity">
    <text evidence="3">Belongs to the glycosyl hydrolase 24 family.</text>
</comment>
<sequence length="202" mass="21770">MSSAGTAFAATDRLRYFPHLMGTLALASAGVLTFLGQWEPDQRDPGLVYADKLAGGLPTVCKGITRHVTSTPVVVGQRWTPARCAQEEGAAIEALQLRLAQCFTRLPPQSVFDMSTSHAWNNGVGNTCASQAMVAWNAGEWALGCRRLGLSDSGKPVWSYVRTGRTLPDGRPEMRFVQGLANRRAAETTACLEGLLQGHRTP</sequence>
<dbReference type="Pfam" id="PF00959">
    <property type="entry name" value="Phage_lysozyme"/>
    <property type="match status" value="1"/>
</dbReference>
<dbReference type="AlphaFoldDB" id="A0A7X0PKL0"/>
<protein>
    <recommendedName>
        <fullName evidence="3">Lysozyme</fullName>
        <ecNumber evidence="3">3.2.1.17</ecNumber>
    </recommendedName>
</protein>
<dbReference type="Proteomes" id="UP000575083">
    <property type="component" value="Unassembled WGS sequence"/>
</dbReference>
<evidence type="ECO:0000313" key="5">
    <source>
        <dbReference type="Proteomes" id="UP000575083"/>
    </source>
</evidence>
<keyword evidence="1 3" id="KW-0929">Antimicrobial</keyword>
<dbReference type="InterPro" id="IPR023346">
    <property type="entry name" value="Lysozyme-like_dom_sf"/>
</dbReference>
<dbReference type="GO" id="GO:0031640">
    <property type="term" value="P:killing of cells of another organism"/>
    <property type="evidence" value="ECO:0007669"/>
    <property type="project" value="UniProtKB-KW"/>
</dbReference>
<dbReference type="PANTHER" id="PTHR38107:SF3">
    <property type="entry name" value="LYSOZYME RRRD-RELATED"/>
    <property type="match status" value="1"/>
</dbReference>